<proteinExistence type="predicted"/>
<keyword evidence="3" id="KW-1185">Reference proteome</keyword>
<dbReference type="PANTHER" id="PTHR35400">
    <property type="entry name" value="SLR1083 PROTEIN"/>
    <property type="match status" value="1"/>
</dbReference>
<gene>
    <name evidence="2" type="ORF">Ssi02_20220</name>
</gene>
<accession>A0A919RD91</accession>
<dbReference type="RefSeq" id="WP_380659861.1">
    <property type="nucleotide sequence ID" value="NZ_JBHLZQ010000071.1"/>
</dbReference>
<dbReference type="Pfam" id="PF05685">
    <property type="entry name" value="Uma2"/>
    <property type="match status" value="1"/>
</dbReference>
<organism evidence="2 3">
    <name type="scientific">Sinosporangium siamense</name>
    <dbReference type="NCBI Taxonomy" id="1367973"/>
    <lineage>
        <taxon>Bacteria</taxon>
        <taxon>Bacillati</taxon>
        <taxon>Actinomycetota</taxon>
        <taxon>Actinomycetes</taxon>
        <taxon>Streptosporangiales</taxon>
        <taxon>Streptosporangiaceae</taxon>
        <taxon>Sinosporangium</taxon>
    </lineage>
</organism>
<evidence type="ECO:0000313" key="2">
    <source>
        <dbReference type="EMBL" id="GII91791.1"/>
    </source>
</evidence>
<dbReference type="InterPro" id="IPR011335">
    <property type="entry name" value="Restrct_endonuc-II-like"/>
</dbReference>
<comment type="caution">
    <text evidence="2">The sequence shown here is derived from an EMBL/GenBank/DDBJ whole genome shotgun (WGS) entry which is preliminary data.</text>
</comment>
<dbReference type="InterPro" id="IPR008538">
    <property type="entry name" value="Uma2"/>
</dbReference>
<dbReference type="CDD" id="cd06260">
    <property type="entry name" value="DUF820-like"/>
    <property type="match status" value="1"/>
</dbReference>
<evidence type="ECO:0000313" key="3">
    <source>
        <dbReference type="Proteomes" id="UP000606172"/>
    </source>
</evidence>
<name>A0A919RD91_9ACTN</name>
<sequence>MKAEARSVEMTDPSLPGWLFPPEQGFFAQDLDHIPELPPHTELIDGSLVFVSPQASFHTVTLFLLERELHRATSTAYRVRREMSVTLAPRQRPEPDLVVVHASALKAPEQTTFQAQDVVLTVEVVSPESELRDRERKPQLYAAAGIPHFWRVENVSGHPTVYVYELDPALRSYVPTGIYHAKLQVSVPFDIDIDLTEVDNF</sequence>
<reference evidence="2" key="1">
    <citation type="submission" date="2021-01" db="EMBL/GenBank/DDBJ databases">
        <title>Whole genome shotgun sequence of Sinosporangium siamense NBRC 109515.</title>
        <authorList>
            <person name="Komaki H."/>
            <person name="Tamura T."/>
        </authorList>
    </citation>
    <scope>NUCLEOTIDE SEQUENCE</scope>
    <source>
        <strain evidence="2">NBRC 109515</strain>
    </source>
</reference>
<dbReference type="Gene3D" id="3.90.1570.10">
    <property type="entry name" value="tt1808, chain A"/>
    <property type="match status" value="1"/>
</dbReference>
<dbReference type="InterPro" id="IPR012296">
    <property type="entry name" value="Nuclease_put_TT1808"/>
</dbReference>
<dbReference type="EMBL" id="BOOW01000012">
    <property type="protein sequence ID" value="GII91791.1"/>
    <property type="molecule type" value="Genomic_DNA"/>
</dbReference>
<dbReference type="SUPFAM" id="SSF52980">
    <property type="entry name" value="Restriction endonuclease-like"/>
    <property type="match status" value="1"/>
</dbReference>
<dbReference type="AlphaFoldDB" id="A0A919RD91"/>
<dbReference type="Proteomes" id="UP000606172">
    <property type="component" value="Unassembled WGS sequence"/>
</dbReference>
<evidence type="ECO:0000259" key="1">
    <source>
        <dbReference type="Pfam" id="PF05685"/>
    </source>
</evidence>
<feature type="domain" description="Putative restriction endonuclease" evidence="1">
    <location>
        <begin position="30"/>
        <end position="185"/>
    </location>
</feature>
<protein>
    <recommendedName>
        <fullName evidence="1">Putative restriction endonuclease domain-containing protein</fullName>
    </recommendedName>
</protein>
<dbReference type="PANTHER" id="PTHR35400:SF3">
    <property type="entry name" value="SLL1072 PROTEIN"/>
    <property type="match status" value="1"/>
</dbReference>